<dbReference type="Proteomes" id="UP000247702">
    <property type="component" value="Unassembled WGS sequence"/>
</dbReference>
<protein>
    <submittedName>
        <fullName evidence="3">Sel1-like repeat protein</fullName>
    </submittedName>
</protein>
<evidence type="ECO:0000256" key="1">
    <source>
        <dbReference type="ARBA" id="ARBA00038101"/>
    </source>
</evidence>
<organism evidence="2 4">
    <name type="scientific">Rhizophagus clarus</name>
    <dbReference type="NCBI Taxonomy" id="94130"/>
    <lineage>
        <taxon>Eukaryota</taxon>
        <taxon>Fungi</taxon>
        <taxon>Fungi incertae sedis</taxon>
        <taxon>Mucoromycota</taxon>
        <taxon>Glomeromycotina</taxon>
        <taxon>Glomeromycetes</taxon>
        <taxon>Glomerales</taxon>
        <taxon>Glomeraceae</taxon>
        <taxon>Rhizophagus</taxon>
    </lineage>
</organism>
<dbReference type="EMBL" id="BEXD01004173">
    <property type="protein sequence ID" value="GBC07843.1"/>
    <property type="molecule type" value="Genomic_DNA"/>
</dbReference>
<dbReference type="EMBL" id="BLAL01000306">
    <property type="protein sequence ID" value="GET02266.1"/>
    <property type="molecule type" value="Genomic_DNA"/>
</dbReference>
<accession>A0A2Z6S4K3</accession>
<dbReference type="InterPro" id="IPR006597">
    <property type="entry name" value="Sel1-like"/>
</dbReference>
<dbReference type="PANTHER" id="PTHR11102:SF160">
    <property type="entry name" value="ERAD-ASSOCIATED E3 UBIQUITIN-PROTEIN LIGASE COMPONENT HRD3"/>
    <property type="match status" value="1"/>
</dbReference>
<dbReference type="STRING" id="94130.A0A2Z6S4K3"/>
<comment type="similarity">
    <text evidence="1">Belongs to the sel-1 family.</text>
</comment>
<comment type="caution">
    <text evidence="2">The sequence shown here is derived from an EMBL/GenBank/DDBJ whole genome shotgun (WGS) entry which is preliminary data.</text>
</comment>
<evidence type="ECO:0000313" key="4">
    <source>
        <dbReference type="Proteomes" id="UP000247702"/>
    </source>
</evidence>
<name>A0A2Z6S4K3_9GLOM</name>
<dbReference type="SMART" id="SM00671">
    <property type="entry name" value="SEL1"/>
    <property type="match status" value="7"/>
</dbReference>
<reference evidence="3" key="2">
    <citation type="submission" date="2019-10" db="EMBL/GenBank/DDBJ databases">
        <title>Conservation and host-specific expression of non-tandemly repeated heterogenous ribosome RNA gene in arbuscular mycorrhizal fungi.</title>
        <authorList>
            <person name="Maeda T."/>
            <person name="Kobayashi Y."/>
            <person name="Nakagawa T."/>
            <person name="Ezawa T."/>
            <person name="Yamaguchi K."/>
            <person name="Bino T."/>
            <person name="Nishimoto Y."/>
            <person name="Shigenobu S."/>
            <person name="Kawaguchi M."/>
        </authorList>
    </citation>
    <scope>NUCLEOTIDE SEQUENCE</scope>
    <source>
        <strain evidence="3">HR1</strain>
    </source>
</reference>
<dbReference type="Proteomes" id="UP000615446">
    <property type="component" value="Unassembled WGS sequence"/>
</dbReference>
<dbReference type="InterPro" id="IPR050767">
    <property type="entry name" value="Sel1_AlgK"/>
</dbReference>
<dbReference type="AlphaFoldDB" id="A0A2Z6S4K3"/>
<dbReference type="Pfam" id="PF08238">
    <property type="entry name" value="Sel1"/>
    <property type="match status" value="7"/>
</dbReference>
<evidence type="ECO:0000313" key="2">
    <source>
        <dbReference type="EMBL" id="GBC07843.1"/>
    </source>
</evidence>
<gene>
    <name evidence="3" type="ORF">RCL2_002865000</name>
    <name evidence="2" type="ORF">RclHR1_07720007</name>
</gene>
<dbReference type="PANTHER" id="PTHR11102">
    <property type="entry name" value="SEL-1-LIKE PROTEIN"/>
    <property type="match status" value="1"/>
</dbReference>
<keyword evidence="4" id="KW-1185">Reference proteome</keyword>
<dbReference type="OrthoDB" id="2407948at2759"/>
<dbReference type="InterPro" id="IPR011990">
    <property type="entry name" value="TPR-like_helical_dom_sf"/>
</dbReference>
<sequence length="412" mass="48121">MSDNIENDNNNTEFVEDSDDSNVFVYPNNYLSDSDESNSIYFNMKYIDELLQELYTLLLNLESDDDITNLYRFVNNFLFEYDLKPNDAFKAMKCCSQYISRYSSLIGYFNQHGIGCEMDDDQAFEIFSNSVKNNHQNHVDDNDNDDIRKLNEIILQYFYILFLYEDVISYRRKNYNLHVKDAEKGDNVSQYYVGNCYRYGTNIKQDYKMAIDWYLKSSEGGNIKAIYELGNCCDCGCGVTRDEKKAFELYLKSAEGGYKKAIKSVGFRYMYGNGTLKDENKAFEWHLRAAKKGNGTSQYFVANHYFYYDEEKGFYWIRKAAISGNVDAQFELAEYYLNNSINKNEGKAFKWYLKLANDYESRAVYSVAKCYRDGIGIEKNSDEAATWFRKYTGEKDSFALNDFLNSTGCYSI</sequence>
<proteinExistence type="inferred from homology"/>
<dbReference type="SUPFAM" id="SSF81901">
    <property type="entry name" value="HCP-like"/>
    <property type="match status" value="2"/>
</dbReference>
<dbReference type="Gene3D" id="1.25.40.10">
    <property type="entry name" value="Tetratricopeptide repeat domain"/>
    <property type="match status" value="2"/>
</dbReference>
<evidence type="ECO:0000313" key="3">
    <source>
        <dbReference type="EMBL" id="GET02266.1"/>
    </source>
</evidence>
<reference evidence="2 4" key="1">
    <citation type="submission" date="2017-11" db="EMBL/GenBank/DDBJ databases">
        <title>The genome of Rhizophagus clarus HR1 reveals common genetic basis of auxotrophy among arbuscular mycorrhizal fungi.</title>
        <authorList>
            <person name="Kobayashi Y."/>
        </authorList>
    </citation>
    <scope>NUCLEOTIDE SEQUENCE [LARGE SCALE GENOMIC DNA]</scope>
    <source>
        <strain evidence="2 4">HR1</strain>
    </source>
</reference>